<sequence length="230" mass="24784">MSTGPMSAVPKGGPLVVIPVLSAAKSTPRLLTPIHGRSSLWRTLDSAVADLPDSAIVVTTDDAAIRRSVEAYGAPVTAHVRTATGYTAAVADVAQALGAEIVVILEPTHPFRPRGLIRRTADNLVARDHLDSVVCVRRFTANLWRRTPDGEILALTDGRDGQDAEYFQEMVGLALATRARLIRRGRRLGDAVGFEVLEHTWALADVRDDVSFAAAEALADTLIRMEEISE</sequence>
<protein>
    <submittedName>
        <fullName evidence="3">CMP-N-acetylneuraminic acid synthetase</fullName>
    </submittedName>
</protein>
<dbReference type="Proteomes" id="UP000198615">
    <property type="component" value="Unassembled WGS sequence"/>
</dbReference>
<name>A0A8G2EUV5_9PROT</name>
<reference evidence="3 4" key="1">
    <citation type="submission" date="2016-10" db="EMBL/GenBank/DDBJ databases">
        <authorList>
            <person name="Varghese N."/>
            <person name="Submissions S."/>
        </authorList>
    </citation>
    <scope>NUCLEOTIDE SEQUENCE [LARGE SCALE GENOMIC DNA]</scope>
    <source>
        <strain evidence="3 4">DSM 18839</strain>
    </source>
</reference>
<feature type="domain" description="MobA-like NTP transferase" evidence="2">
    <location>
        <begin position="28"/>
        <end position="138"/>
    </location>
</feature>
<accession>A0A8G2EUV5</accession>
<proteinExistence type="predicted"/>
<evidence type="ECO:0000256" key="1">
    <source>
        <dbReference type="ARBA" id="ARBA00022842"/>
    </source>
</evidence>
<evidence type="ECO:0000313" key="3">
    <source>
        <dbReference type="EMBL" id="SDF57135.1"/>
    </source>
</evidence>
<evidence type="ECO:0000259" key="2">
    <source>
        <dbReference type="Pfam" id="PF12804"/>
    </source>
</evidence>
<keyword evidence="4" id="KW-1185">Reference proteome</keyword>
<dbReference type="Pfam" id="PF12804">
    <property type="entry name" value="NTP_transf_3"/>
    <property type="match status" value="1"/>
</dbReference>
<dbReference type="EMBL" id="FNBW01000004">
    <property type="protein sequence ID" value="SDF57135.1"/>
    <property type="molecule type" value="Genomic_DNA"/>
</dbReference>
<gene>
    <name evidence="3" type="ORF">SAMN05660686_01711</name>
</gene>
<dbReference type="AlphaFoldDB" id="A0A8G2EUV5"/>
<evidence type="ECO:0000313" key="4">
    <source>
        <dbReference type="Proteomes" id="UP000198615"/>
    </source>
</evidence>
<dbReference type="InterPro" id="IPR029044">
    <property type="entry name" value="Nucleotide-diphossugar_trans"/>
</dbReference>
<organism evidence="3 4">
    <name type="scientific">Thalassobaculum litoreum DSM 18839</name>
    <dbReference type="NCBI Taxonomy" id="1123362"/>
    <lineage>
        <taxon>Bacteria</taxon>
        <taxon>Pseudomonadati</taxon>
        <taxon>Pseudomonadota</taxon>
        <taxon>Alphaproteobacteria</taxon>
        <taxon>Rhodospirillales</taxon>
        <taxon>Thalassobaculaceae</taxon>
        <taxon>Thalassobaculum</taxon>
    </lineage>
</organism>
<keyword evidence="1" id="KW-0460">Magnesium</keyword>
<dbReference type="SUPFAM" id="SSF53448">
    <property type="entry name" value="Nucleotide-diphospho-sugar transferases"/>
    <property type="match status" value="1"/>
</dbReference>
<dbReference type="Gene3D" id="3.90.550.10">
    <property type="entry name" value="Spore Coat Polysaccharide Biosynthesis Protein SpsA, Chain A"/>
    <property type="match status" value="1"/>
</dbReference>
<dbReference type="InterPro" id="IPR025877">
    <property type="entry name" value="MobA-like_NTP_Trfase"/>
</dbReference>
<dbReference type="GO" id="GO:0016779">
    <property type="term" value="F:nucleotidyltransferase activity"/>
    <property type="evidence" value="ECO:0007669"/>
    <property type="project" value="UniProtKB-ARBA"/>
</dbReference>
<comment type="caution">
    <text evidence="3">The sequence shown here is derived from an EMBL/GenBank/DDBJ whole genome shotgun (WGS) entry which is preliminary data.</text>
</comment>